<evidence type="ECO:0000313" key="3">
    <source>
        <dbReference type="Proteomes" id="UP000188354"/>
    </source>
</evidence>
<name>A0A1J7GRV6_LUPAN</name>
<dbReference type="PANTHER" id="PTHR33144:SF16">
    <property type="entry name" value="OS02G0129000 PROTEIN"/>
    <property type="match status" value="1"/>
</dbReference>
<keyword evidence="3" id="KW-1185">Reference proteome</keyword>
<dbReference type="STRING" id="3871.A0A1J7GRV6"/>
<dbReference type="PANTHER" id="PTHR33144">
    <property type="entry name" value="OS10G0409366 PROTEIN-RELATED"/>
    <property type="match status" value="1"/>
</dbReference>
<proteinExistence type="predicted"/>
<sequence length="495" mass="57172">MKKKKSMNATHKSGQSTSSFQLPQIRSDINQPSFLLAPNEQFMLSNFLGIGQLKQTVDLENSKTMQQSLEIRVPQHEKISKTNQQPNKRGVAENDIPSGGKKAKRVRMCASMSIDEFLKENEQFHEEEEVGDEIEEEMNDMEEGENVHQQEYGRINANAIEGTRKKRTRGPTQCLKIHLRSMEEREEVILDNDGEPIGPNDKTVSDLSLFLGTIARNAGFCPLIYTNFKALLKNHKEDMWEYVNHKFNIDKNGQKAVFSRINDAWRQYKSKIKKNHFLKYSTMEERLKHRPQTIPEAHFRILMSYWSNDIVQDIAKKNVINKAKQKYLHYTGPVNFARIRAKLRAMKNNSEEVNQAEMFIQTRKRRNGKKVDDETQRVIDKLQNSIQESSESAGQTFKLLFGKEKPGRVRCYGRTITPTQLKRNEEIATLKKKHENEVNTWKQKVQGMEVILRCLFKQNNPDFGDETFDIIMANVATNENGVASHSSTSTSFPNI</sequence>
<evidence type="ECO:0000313" key="2">
    <source>
        <dbReference type="EMBL" id="OIV97025.1"/>
    </source>
</evidence>
<reference evidence="2 3" key="1">
    <citation type="journal article" date="2017" name="Plant Biotechnol. J.">
        <title>A comprehensive draft genome sequence for lupin (Lupinus angustifolius), an emerging health food: insights into plant-microbe interactions and legume evolution.</title>
        <authorList>
            <person name="Hane J.K."/>
            <person name="Ming Y."/>
            <person name="Kamphuis L.G."/>
            <person name="Nelson M.N."/>
            <person name="Garg G."/>
            <person name="Atkins C.A."/>
            <person name="Bayer P.E."/>
            <person name="Bravo A."/>
            <person name="Bringans S."/>
            <person name="Cannon S."/>
            <person name="Edwards D."/>
            <person name="Foley R."/>
            <person name="Gao L.L."/>
            <person name="Harrison M.J."/>
            <person name="Huang W."/>
            <person name="Hurgobin B."/>
            <person name="Li S."/>
            <person name="Liu C.W."/>
            <person name="McGrath A."/>
            <person name="Morahan G."/>
            <person name="Murray J."/>
            <person name="Weller J."/>
            <person name="Jian J."/>
            <person name="Singh K.B."/>
        </authorList>
    </citation>
    <scope>NUCLEOTIDE SEQUENCE [LARGE SCALE GENOMIC DNA]</scope>
    <source>
        <strain evidence="3">cv. Tanjil</strain>
        <tissue evidence="2">Whole plant</tissue>
    </source>
</reference>
<dbReference type="Pfam" id="PF03004">
    <property type="entry name" value="Transposase_24"/>
    <property type="match status" value="1"/>
</dbReference>
<gene>
    <name evidence="2" type="ORF">TanjilG_19572</name>
</gene>
<dbReference type="EMBL" id="CM007375">
    <property type="protein sequence ID" value="OIV97025.1"/>
    <property type="molecule type" value="Genomic_DNA"/>
</dbReference>
<organism evidence="2 3">
    <name type="scientific">Lupinus angustifolius</name>
    <name type="common">Narrow-leaved blue lupine</name>
    <dbReference type="NCBI Taxonomy" id="3871"/>
    <lineage>
        <taxon>Eukaryota</taxon>
        <taxon>Viridiplantae</taxon>
        <taxon>Streptophyta</taxon>
        <taxon>Embryophyta</taxon>
        <taxon>Tracheophyta</taxon>
        <taxon>Spermatophyta</taxon>
        <taxon>Magnoliopsida</taxon>
        <taxon>eudicotyledons</taxon>
        <taxon>Gunneridae</taxon>
        <taxon>Pentapetalae</taxon>
        <taxon>rosids</taxon>
        <taxon>fabids</taxon>
        <taxon>Fabales</taxon>
        <taxon>Fabaceae</taxon>
        <taxon>Papilionoideae</taxon>
        <taxon>50 kb inversion clade</taxon>
        <taxon>genistoids sensu lato</taxon>
        <taxon>core genistoids</taxon>
        <taxon>Genisteae</taxon>
        <taxon>Lupinus</taxon>
    </lineage>
</organism>
<protein>
    <submittedName>
        <fullName evidence="2">Uncharacterized protein</fullName>
    </submittedName>
</protein>
<dbReference type="InterPro" id="IPR004252">
    <property type="entry name" value="Probable_transposase_24"/>
</dbReference>
<dbReference type="Gramene" id="OIV97025">
    <property type="protein sequence ID" value="OIV97025"/>
    <property type="gene ID" value="TanjilG_19572"/>
</dbReference>
<feature type="region of interest" description="Disordered" evidence="1">
    <location>
        <begin position="1"/>
        <end position="20"/>
    </location>
</feature>
<dbReference type="OMA" id="QEYGRIN"/>
<accession>A0A1J7GRV6</accession>
<feature type="region of interest" description="Disordered" evidence="1">
    <location>
        <begin position="72"/>
        <end position="104"/>
    </location>
</feature>
<feature type="compositionally biased region" description="Polar residues" evidence="1">
    <location>
        <begin position="7"/>
        <end position="20"/>
    </location>
</feature>
<dbReference type="Proteomes" id="UP000188354">
    <property type="component" value="Chromosome LG15"/>
</dbReference>
<evidence type="ECO:0000256" key="1">
    <source>
        <dbReference type="SAM" id="MobiDB-lite"/>
    </source>
</evidence>
<dbReference type="AlphaFoldDB" id="A0A1J7GRV6"/>